<dbReference type="NCBIfam" id="TIGR00078">
    <property type="entry name" value="nadC"/>
    <property type="match status" value="1"/>
</dbReference>
<dbReference type="InterPro" id="IPR004393">
    <property type="entry name" value="NadC"/>
</dbReference>
<dbReference type="InterPro" id="IPR013785">
    <property type="entry name" value="Aldolase_TIM"/>
</dbReference>
<sequence length="284" mass="30090">MNEFELDRLIRTALTEDIGAGDWTTAATVAAGTPAAGVLRSREAGVVAGLEVARRVFAVLDPRIQFQNRVTDGNQVERGTVLAEVSGAARPILTGERVALNFLCHLSGIATRTRRLKELVAGYPVRLVDTRKTTPGLRMLEKYAVRVGGGHNHRFALDDGVLIKDNHIAVAGGITAAVRAARAAVHHLLKIEVEVEDLDGVREALAAGADVILLDNMPPPLIKEAVRLVGGRAVLEASGNVDEQNIREIAATGVNLISLGRLTHSVPYLDIGLDLDAPGAQPAG</sequence>
<name>B1I1G6_DESAP</name>
<keyword evidence="7 12" id="KW-0328">Glycosyltransferase</keyword>
<evidence type="ECO:0000256" key="12">
    <source>
        <dbReference type="PIRNR" id="PIRNR006250"/>
    </source>
</evidence>
<evidence type="ECO:0000256" key="9">
    <source>
        <dbReference type="ARBA" id="ARBA00033102"/>
    </source>
</evidence>
<dbReference type="GO" id="GO:0009435">
    <property type="term" value="P:NAD+ biosynthetic process"/>
    <property type="evidence" value="ECO:0007669"/>
    <property type="project" value="UniProtKB-UniPathway"/>
</dbReference>
<dbReference type="EMBL" id="CP000860">
    <property type="protein sequence ID" value="ACA58691.1"/>
    <property type="molecule type" value="Genomic_DNA"/>
</dbReference>
<comment type="pathway">
    <text evidence="2">Cofactor biosynthesis; NAD(+) biosynthesis; nicotinate D-ribonucleotide from quinolinate: step 1/1.</text>
</comment>
<dbReference type="SUPFAM" id="SSF51690">
    <property type="entry name" value="Nicotinate/Quinolinate PRTase C-terminal domain-like"/>
    <property type="match status" value="1"/>
</dbReference>
<evidence type="ECO:0000256" key="5">
    <source>
        <dbReference type="ARBA" id="ARBA00011944"/>
    </source>
</evidence>
<evidence type="ECO:0000256" key="8">
    <source>
        <dbReference type="ARBA" id="ARBA00022679"/>
    </source>
</evidence>
<dbReference type="GO" id="GO:0034213">
    <property type="term" value="P:quinolinate catabolic process"/>
    <property type="evidence" value="ECO:0007669"/>
    <property type="project" value="TreeGrafter"/>
</dbReference>
<reference evidence="15 16" key="2">
    <citation type="journal article" date="2008" name="Science">
        <title>Environmental genomics reveals a single-species ecosystem deep within Earth.</title>
        <authorList>
            <person name="Chivian D."/>
            <person name="Brodie E.L."/>
            <person name="Alm E.J."/>
            <person name="Culley D.E."/>
            <person name="Dehal P.S."/>
            <person name="Desantis T.Z."/>
            <person name="Gihring T.M."/>
            <person name="Lapidus A."/>
            <person name="Lin L.H."/>
            <person name="Lowry S.R."/>
            <person name="Moser D.P."/>
            <person name="Richardson P.M."/>
            <person name="Southam G."/>
            <person name="Wanger G."/>
            <person name="Pratt L.M."/>
            <person name="Andersen G.L."/>
            <person name="Hazen T.C."/>
            <person name="Brockman F.J."/>
            <person name="Arkin A.P."/>
            <person name="Onstott T.C."/>
        </authorList>
    </citation>
    <scope>NUCLEOTIDE SEQUENCE [LARGE SCALE GENOMIC DNA]</scope>
    <source>
        <strain evidence="15 16">MP104C</strain>
    </source>
</reference>
<evidence type="ECO:0000256" key="3">
    <source>
        <dbReference type="ARBA" id="ARBA00009400"/>
    </source>
</evidence>
<evidence type="ECO:0000313" key="16">
    <source>
        <dbReference type="Proteomes" id="UP000008544"/>
    </source>
</evidence>
<keyword evidence="8 12" id="KW-0808">Transferase</keyword>
<dbReference type="InterPro" id="IPR036068">
    <property type="entry name" value="Nicotinate_pribotase-like_C"/>
</dbReference>
<comment type="similarity">
    <text evidence="3 12">Belongs to the NadC/ModD family.</text>
</comment>
<dbReference type="InterPro" id="IPR022412">
    <property type="entry name" value="Quinolinate_PRibosylTrfase_N"/>
</dbReference>
<dbReference type="InterPro" id="IPR037128">
    <property type="entry name" value="Quinolinate_PRibosylTase_N_sf"/>
</dbReference>
<dbReference type="Pfam" id="PF02749">
    <property type="entry name" value="QRPTase_N"/>
    <property type="match status" value="1"/>
</dbReference>
<organism evidence="15 16">
    <name type="scientific">Desulforudis audaxviator (strain MP104C)</name>
    <dbReference type="NCBI Taxonomy" id="477974"/>
    <lineage>
        <taxon>Bacteria</taxon>
        <taxon>Bacillati</taxon>
        <taxon>Bacillota</taxon>
        <taxon>Clostridia</taxon>
        <taxon>Thermoanaerobacterales</taxon>
        <taxon>Candidatus Desulforudaceae</taxon>
        <taxon>Candidatus Desulforudis</taxon>
    </lineage>
</organism>
<protein>
    <recommendedName>
        <fullName evidence="11">Probable nicotinate-nucleotide pyrophosphorylase [carboxylating]</fullName>
        <ecNumber evidence="5">2.4.2.19</ecNumber>
    </recommendedName>
    <alternativeName>
        <fullName evidence="9">Quinolinate phosphoribosyltransferase [decarboxylating]</fullName>
    </alternativeName>
</protein>
<proteinExistence type="inferred from homology"/>
<dbReference type="PANTHER" id="PTHR32179">
    <property type="entry name" value="NICOTINATE-NUCLEOTIDE PYROPHOSPHORYLASE [CARBOXYLATING]"/>
    <property type="match status" value="1"/>
</dbReference>
<dbReference type="GO" id="GO:0004514">
    <property type="term" value="F:nicotinate-nucleotide diphosphorylase (carboxylating) activity"/>
    <property type="evidence" value="ECO:0007669"/>
    <property type="project" value="UniProtKB-EC"/>
</dbReference>
<evidence type="ECO:0000256" key="10">
    <source>
        <dbReference type="ARBA" id="ARBA00047445"/>
    </source>
</evidence>
<dbReference type="SUPFAM" id="SSF54675">
    <property type="entry name" value="Nicotinate/Quinolinate PRTase N-terminal domain-like"/>
    <property type="match status" value="1"/>
</dbReference>
<dbReference type="FunFam" id="3.90.1170.20:FF:000001">
    <property type="entry name" value="Nicotinate-nucleotide diphosphorylase (Carboxylating)"/>
    <property type="match status" value="1"/>
</dbReference>
<dbReference type="FunFam" id="3.20.20.70:FF:000030">
    <property type="entry name" value="Nicotinate-nucleotide pyrophosphorylase, carboxylating"/>
    <property type="match status" value="1"/>
</dbReference>
<comment type="catalytic activity">
    <reaction evidence="10">
        <text>nicotinate beta-D-ribonucleotide + CO2 + diphosphate = quinolinate + 5-phospho-alpha-D-ribose 1-diphosphate + 2 H(+)</text>
        <dbReference type="Rhea" id="RHEA:12733"/>
        <dbReference type="ChEBI" id="CHEBI:15378"/>
        <dbReference type="ChEBI" id="CHEBI:16526"/>
        <dbReference type="ChEBI" id="CHEBI:29959"/>
        <dbReference type="ChEBI" id="CHEBI:33019"/>
        <dbReference type="ChEBI" id="CHEBI:57502"/>
        <dbReference type="ChEBI" id="CHEBI:58017"/>
        <dbReference type="EC" id="2.4.2.19"/>
    </reaction>
</comment>
<dbReference type="EC" id="2.4.2.19" evidence="5"/>
<comment type="function">
    <text evidence="1">Involved in the catabolism of quinolinic acid (QA).</text>
</comment>
<dbReference type="Gene3D" id="3.90.1170.20">
    <property type="entry name" value="Quinolinate phosphoribosyl transferase, N-terminal domain"/>
    <property type="match status" value="1"/>
</dbReference>
<feature type="domain" description="Quinolinate phosphoribosyl transferase N-terminal" evidence="14">
    <location>
        <begin position="22"/>
        <end position="107"/>
    </location>
</feature>
<reference evidence="16" key="1">
    <citation type="submission" date="2007-10" db="EMBL/GenBank/DDBJ databases">
        <title>Complete sequence of chromosome of Desulforudis audaxviator MP104C.</title>
        <authorList>
            <person name="Copeland A."/>
            <person name="Lucas S."/>
            <person name="Lapidus A."/>
            <person name="Barry K."/>
            <person name="Glavina del Rio T."/>
            <person name="Dalin E."/>
            <person name="Tice H."/>
            <person name="Bruce D."/>
            <person name="Pitluck S."/>
            <person name="Lowry S.R."/>
            <person name="Larimer F."/>
            <person name="Land M.L."/>
            <person name="Hauser L."/>
            <person name="Kyrpides N."/>
            <person name="Ivanova N.N."/>
            <person name="Richardson P."/>
        </authorList>
    </citation>
    <scope>NUCLEOTIDE SEQUENCE [LARGE SCALE GENOMIC DNA]</scope>
    <source>
        <strain evidence="16">MP104C</strain>
    </source>
</reference>
<dbReference type="GO" id="GO:0005737">
    <property type="term" value="C:cytoplasm"/>
    <property type="evidence" value="ECO:0007669"/>
    <property type="project" value="TreeGrafter"/>
</dbReference>
<dbReference type="UniPathway" id="UPA00253">
    <property type="reaction ID" value="UER00331"/>
</dbReference>
<accession>B1I1G6</accession>
<dbReference type="RefSeq" id="WP_012301285.1">
    <property type="nucleotide sequence ID" value="NC_010424.1"/>
</dbReference>
<dbReference type="OrthoDB" id="9782546at2"/>
<evidence type="ECO:0000256" key="6">
    <source>
        <dbReference type="ARBA" id="ARBA00022642"/>
    </source>
</evidence>
<dbReference type="Gene3D" id="3.20.20.70">
    <property type="entry name" value="Aldolase class I"/>
    <property type="match status" value="1"/>
</dbReference>
<dbReference type="PANTHER" id="PTHR32179:SF3">
    <property type="entry name" value="NICOTINATE-NUCLEOTIDE PYROPHOSPHORYLASE [CARBOXYLATING]"/>
    <property type="match status" value="1"/>
</dbReference>
<dbReference type="CDD" id="cd01572">
    <property type="entry name" value="QPRTase"/>
    <property type="match status" value="1"/>
</dbReference>
<evidence type="ECO:0000256" key="2">
    <source>
        <dbReference type="ARBA" id="ARBA00004893"/>
    </source>
</evidence>
<dbReference type="eggNOG" id="COG0157">
    <property type="taxonomic scope" value="Bacteria"/>
</dbReference>
<dbReference type="KEGG" id="dau:Daud_0123"/>
<gene>
    <name evidence="15" type="ordered locus">Daud_0123</name>
</gene>
<evidence type="ECO:0000256" key="4">
    <source>
        <dbReference type="ARBA" id="ARBA00011218"/>
    </source>
</evidence>
<dbReference type="HOGENOM" id="CLU_039622_0_1_9"/>
<evidence type="ECO:0000259" key="14">
    <source>
        <dbReference type="Pfam" id="PF02749"/>
    </source>
</evidence>
<evidence type="ECO:0000256" key="1">
    <source>
        <dbReference type="ARBA" id="ARBA00003237"/>
    </source>
</evidence>
<dbReference type="InterPro" id="IPR002638">
    <property type="entry name" value="Quinolinate_PRibosylTrfase_C"/>
</dbReference>
<evidence type="ECO:0000256" key="11">
    <source>
        <dbReference type="ARBA" id="ARBA00069173"/>
    </source>
</evidence>
<evidence type="ECO:0000259" key="13">
    <source>
        <dbReference type="Pfam" id="PF01729"/>
    </source>
</evidence>
<feature type="domain" description="Quinolinate phosphoribosyl transferase C-terminal" evidence="13">
    <location>
        <begin position="109"/>
        <end position="274"/>
    </location>
</feature>
<dbReference type="Pfam" id="PF01729">
    <property type="entry name" value="QRPTase_C"/>
    <property type="match status" value="1"/>
</dbReference>
<keyword evidence="16" id="KW-1185">Reference proteome</keyword>
<evidence type="ECO:0000256" key="7">
    <source>
        <dbReference type="ARBA" id="ARBA00022676"/>
    </source>
</evidence>
<dbReference type="AlphaFoldDB" id="B1I1G6"/>
<dbReference type="STRING" id="477974.Daud_0123"/>
<dbReference type="PIRSF" id="PIRSF006250">
    <property type="entry name" value="NadC_ModD"/>
    <property type="match status" value="1"/>
</dbReference>
<keyword evidence="6" id="KW-0662">Pyridine nucleotide biosynthesis</keyword>
<dbReference type="InterPro" id="IPR027277">
    <property type="entry name" value="NadC/ModD"/>
</dbReference>
<evidence type="ECO:0000313" key="15">
    <source>
        <dbReference type="EMBL" id="ACA58691.1"/>
    </source>
</evidence>
<comment type="subunit">
    <text evidence="4">Hexamer formed by 3 homodimers.</text>
</comment>
<dbReference type="Proteomes" id="UP000008544">
    <property type="component" value="Chromosome"/>
</dbReference>